<sequence>MWAKLTGNEPEPESMADRAKRMLGMQEEKSNSFITDLKDELNISKRDEPGFFGWTSKYTQKFQTAVGLQEEEQSLANELSQATTMSYTSRFYGFIICLVLGFALSALSWLFYFNTPVFATVYTFGNLVALSSSALFWGPKTYWSMMFKKSRWIATSMMLLMMGVTLFVVFYTHDKLLILICICVQSACLIWYTLSYIPFARSLVTRCGKSCFGSMVDDGL</sequence>
<dbReference type="Proteomes" id="UP001190700">
    <property type="component" value="Unassembled WGS sequence"/>
</dbReference>
<dbReference type="AlphaFoldDB" id="A0AAE0KYV8"/>
<dbReference type="InterPro" id="IPR036259">
    <property type="entry name" value="MFS_trans_sf"/>
</dbReference>
<comment type="caution">
    <text evidence="9">The sequence shown here is derived from an EMBL/GenBank/DDBJ whole genome shotgun (WGS) entry which is preliminary data.</text>
</comment>
<keyword evidence="5 8" id="KW-1133">Transmembrane helix</keyword>
<dbReference type="EMBL" id="LGRX02013669">
    <property type="protein sequence ID" value="KAK3265831.1"/>
    <property type="molecule type" value="Genomic_DNA"/>
</dbReference>
<accession>A0AAE0KYV8</accession>
<evidence type="ECO:0000256" key="8">
    <source>
        <dbReference type="RuleBase" id="RU363111"/>
    </source>
</evidence>
<evidence type="ECO:0000256" key="5">
    <source>
        <dbReference type="ARBA" id="ARBA00022989"/>
    </source>
</evidence>
<evidence type="ECO:0000313" key="9">
    <source>
        <dbReference type="EMBL" id="KAK3265831.1"/>
    </source>
</evidence>
<feature type="transmembrane region" description="Helical" evidence="8">
    <location>
        <begin position="91"/>
        <end position="111"/>
    </location>
</feature>
<dbReference type="PANTHER" id="PTHR23137">
    <property type="entry name" value="VESICLE TRANSPORT PROTEIN-RELATED"/>
    <property type="match status" value="1"/>
</dbReference>
<evidence type="ECO:0000256" key="4">
    <source>
        <dbReference type="ARBA" id="ARBA00022927"/>
    </source>
</evidence>
<feature type="transmembrane region" description="Helical" evidence="8">
    <location>
        <begin position="177"/>
        <end position="199"/>
    </location>
</feature>
<keyword evidence="2 8" id="KW-0813">Transport</keyword>
<keyword evidence="6 8" id="KW-0472">Membrane</keyword>
<feature type="transmembrane region" description="Helical" evidence="8">
    <location>
        <begin position="117"/>
        <end position="138"/>
    </location>
</feature>
<evidence type="ECO:0000256" key="1">
    <source>
        <dbReference type="ARBA" id="ARBA00004141"/>
    </source>
</evidence>
<name>A0AAE0KYV8_9CHLO</name>
<evidence type="ECO:0000256" key="6">
    <source>
        <dbReference type="ARBA" id="ARBA00023136"/>
    </source>
</evidence>
<evidence type="ECO:0000256" key="2">
    <source>
        <dbReference type="ARBA" id="ARBA00022448"/>
    </source>
</evidence>
<keyword evidence="10" id="KW-1185">Reference proteome</keyword>
<evidence type="ECO:0000256" key="3">
    <source>
        <dbReference type="ARBA" id="ARBA00022692"/>
    </source>
</evidence>
<dbReference type="GO" id="GO:0012505">
    <property type="term" value="C:endomembrane system"/>
    <property type="evidence" value="ECO:0007669"/>
    <property type="project" value="UniProtKB-ARBA"/>
</dbReference>
<dbReference type="GO" id="GO:0016020">
    <property type="term" value="C:membrane"/>
    <property type="evidence" value="ECO:0007669"/>
    <property type="project" value="UniProtKB-SubCell"/>
</dbReference>
<dbReference type="SUPFAM" id="SSF103473">
    <property type="entry name" value="MFS general substrate transporter"/>
    <property type="match status" value="1"/>
</dbReference>
<reference evidence="9 10" key="1">
    <citation type="journal article" date="2015" name="Genome Biol. Evol.">
        <title>Comparative Genomics of a Bacterivorous Green Alga Reveals Evolutionary Causalities and Consequences of Phago-Mixotrophic Mode of Nutrition.</title>
        <authorList>
            <person name="Burns J.A."/>
            <person name="Paasch A."/>
            <person name="Narechania A."/>
            <person name="Kim E."/>
        </authorList>
    </citation>
    <scope>NUCLEOTIDE SEQUENCE [LARGE SCALE GENOMIC DNA]</scope>
    <source>
        <strain evidence="9 10">PLY_AMNH</strain>
    </source>
</reference>
<dbReference type="PANTHER" id="PTHR23137:SF6">
    <property type="entry name" value="VESICLE TRANSPORT PROTEIN"/>
    <property type="match status" value="1"/>
</dbReference>
<dbReference type="InterPro" id="IPR007305">
    <property type="entry name" value="Vesicle_transpt_Got1/SFT2"/>
</dbReference>
<keyword evidence="4 8" id="KW-0653">Protein transport</keyword>
<comment type="subcellular location">
    <subcellularLocation>
        <location evidence="1 8">Membrane</location>
        <topology evidence="1 8">Multi-pass membrane protein</topology>
    </subcellularLocation>
</comment>
<feature type="transmembrane region" description="Helical" evidence="8">
    <location>
        <begin position="150"/>
        <end position="171"/>
    </location>
</feature>
<dbReference type="GO" id="GO:0015031">
    <property type="term" value="P:protein transport"/>
    <property type="evidence" value="ECO:0007669"/>
    <property type="project" value="UniProtKB-KW"/>
</dbReference>
<dbReference type="GO" id="GO:0005737">
    <property type="term" value="C:cytoplasm"/>
    <property type="evidence" value="ECO:0007669"/>
    <property type="project" value="UniProtKB-ARBA"/>
</dbReference>
<evidence type="ECO:0000313" key="10">
    <source>
        <dbReference type="Proteomes" id="UP001190700"/>
    </source>
</evidence>
<comment type="similarity">
    <text evidence="7 8">Belongs to the SFT2 family.</text>
</comment>
<evidence type="ECO:0000256" key="7">
    <source>
        <dbReference type="ARBA" id="ARBA00025800"/>
    </source>
</evidence>
<keyword evidence="3 8" id="KW-0812">Transmembrane</keyword>
<proteinExistence type="inferred from homology"/>
<dbReference type="Pfam" id="PF04178">
    <property type="entry name" value="Got1"/>
    <property type="match status" value="1"/>
</dbReference>
<dbReference type="InterPro" id="IPR011691">
    <property type="entry name" value="Vesicle_transpt_SFT2"/>
</dbReference>
<protein>
    <recommendedName>
        <fullName evidence="8">Vesicle transport protein</fullName>
    </recommendedName>
</protein>
<comment type="function">
    <text evidence="8">May be involved in fusion of retrograde transport vesicles derived from an endocytic compartment with the Golgi complex.</text>
</comment>
<dbReference type="GO" id="GO:0016192">
    <property type="term" value="P:vesicle-mediated transport"/>
    <property type="evidence" value="ECO:0007669"/>
    <property type="project" value="InterPro"/>
</dbReference>
<gene>
    <name evidence="9" type="ORF">CYMTET_25515</name>
</gene>
<organism evidence="9 10">
    <name type="scientific">Cymbomonas tetramitiformis</name>
    <dbReference type="NCBI Taxonomy" id="36881"/>
    <lineage>
        <taxon>Eukaryota</taxon>
        <taxon>Viridiplantae</taxon>
        <taxon>Chlorophyta</taxon>
        <taxon>Pyramimonadophyceae</taxon>
        <taxon>Pyramimonadales</taxon>
        <taxon>Pyramimonadaceae</taxon>
        <taxon>Cymbomonas</taxon>
    </lineage>
</organism>